<protein>
    <submittedName>
        <fullName evidence="3">Uncharacterized protein</fullName>
    </submittedName>
</protein>
<evidence type="ECO:0000256" key="1">
    <source>
        <dbReference type="PROSITE-ProRule" id="PRU00339"/>
    </source>
</evidence>
<dbReference type="SUPFAM" id="SSF46894">
    <property type="entry name" value="C-terminal effector domain of the bipartite response regulators"/>
    <property type="match status" value="1"/>
</dbReference>
<dbReference type="AlphaFoldDB" id="A0A0J7IKW7"/>
<dbReference type="PROSITE" id="PS50005">
    <property type="entry name" value="TPR"/>
    <property type="match status" value="1"/>
</dbReference>
<gene>
    <name evidence="3" type="ORF">ACM46_03855</name>
</gene>
<proteinExistence type="predicted"/>
<feature type="transmembrane region" description="Helical" evidence="2">
    <location>
        <begin position="378"/>
        <end position="397"/>
    </location>
</feature>
<keyword evidence="2" id="KW-1133">Transmembrane helix</keyword>
<dbReference type="InterPro" id="IPR019734">
    <property type="entry name" value="TPR_rpt"/>
</dbReference>
<dbReference type="Gene3D" id="1.25.40.10">
    <property type="entry name" value="Tetratricopeptide repeat domain"/>
    <property type="match status" value="2"/>
</dbReference>
<dbReference type="SMART" id="SM00028">
    <property type="entry name" value="TPR"/>
    <property type="match status" value="3"/>
</dbReference>
<dbReference type="PATRIC" id="fig|558151.6.peg.807"/>
<dbReference type="GO" id="GO:0006355">
    <property type="term" value="P:regulation of DNA-templated transcription"/>
    <property type="evidence" value="ECO:0007669"/>
    <property type="project" value="InterPro"/>
</dbReference>
<dbReference type="PROSITE" id="PS51257">
    <property type="entry name" value="PROKAR_LIPOPROTEIN"/>
    <property type="match status" value="1"/>
</dbReference>
<evidence type="ECO:0000313" key="4">
    <source>
        <dbReference type="Proteomes" id="UP000036261"/>
    </source>
</evidence>
<reference evidence="3 4" key="1">
    <citation type="journal article" date="2013" name="Int. J. Syst. Evol. Microbiol.">
        <title>Chryseobacterium angstadtii sp. nov., isolated from a newt tank.</title>
        <authorList>
            <person name="Kirk K.E."/>
            <person name="Hoffman J.A."/>
            <person name="Smith K.A."/>
            <person name="Strahan B.L."/>
            <person name="Failor K.C."/>
            <person name="Krebs J.E."/>
            <person name="Gale A.N."/>
            <person name="Do T.D."/>
            <person name="Sontag T.C."/>
            <person name="Batties A.M."/>
            <person name="Mistiszyn K."/>
            <person name="Newman J.D."/>
        </authorList>
    </citation>
    <scope>NUCLEOTIDE SEQUENCE [LARGE SCALE GENOMIC DNA]</scope>
    <source>
        <strain evidence="3 4">KM</strain>
    </source>
</reference>
<dbReference type="EMBL" id="LFND01000001">
    <property type="protein sequence ID" value="KMQ66656.1"/>
    <property type="molecule type" value="Genomic_DNA"/>
</dbReference>
<evidence type="ECO:0000256" key="2">
    <source>
        <dbReference type="SAM" id="Phobius"/>
    </source>
</evidence>
<keyword evidence="2" id="KW-0812">Transmembrane</keyword>
<dbReference type="Proteomes" id="UP000036261">
    <property type="component" value="Unassembled WGS sequence"/>
</dbReference>
<keyword evidence="2" id="KW-0472">Membrane</keyword>
<name>A0A0J7IKW7_9FLAO</name>
<organism evidence="3 4">
    <name type="scientific">Chryseobacterium angstadtii</name>
    <dbReference type="NCBI Taxonomy" id="558151"/>
    <lineage>
        <taxon>Bacteria</taxon>
        <taxon>Pseudomonadati</taxon>
        <taxon>Bacteroidota</taxon>
        <taxon>Flavobacteriia</taxon>
        <taxon>Flavobacteriales</taxon>
        <taxon>Weeksellaceae</taxon>
        <taxon>Chryseobacterium group</taxon>
        <taxon>Chryseobacterium</taxon>
    </lineage>
</organism>
<evidence type="ECO:0000313" key="3">
    <source>
        <dbReference type="EMBL" id="KMQ66656.1"/>
    </source>
</evidence>
<keyword evidence="4" id="KW-1185">Reference proteome</keyword>
<dbReference type="STRING" id="558151.ACM46_03855"/>
<dbReference type="InterPro" id="IPR011990">
    <property type="entry name" value="TPR-like_helical_dom_sf"/>
</dbReference>
<dbReference type="InterPro" id="IPR016032">
    <property type="entry name" value="Sig_transdc_resp-reg_C-effctor"/>
</dbReference>
<accession>A0A0J7IKW7</accession>
<sequence>MKLILPFLLFLFLIISCHSPEKGNEYFDSLNKEISPLRGKRMNEIKKIYSRELQKYQQTGDRLFLLGSKYAELPLKADERLKQIPMVYELLRLNNGKYSYISIACNFNLASQFEKSSPEWSLKCIDKAIELDEKTGKNYYLPHLYHFKGRLLYNNNDYKSALDFFYKALHAYDPGTQVLYVASMYNNIGMCYDKMKKVDLAITETGKAIDLLEKKTVLSDAEKVFINYIKGSLAQYFLQANDDKKAEELLSTELNFSLNNRNYRMALYASKELIKLYKIKNYDLAKTEAVINSFKVIEPNLNAPADKIQLYEIALEYYSEKNDIQNFITTSKKLLKTNKENNELIQKELKINFDIADSYIIKSVNNENNDRKKDNIRLIVFVIFLFIIFMIIIVVLFRDKQKKEELIRKEKEISDSHKKILEQNINLQKEKIRNLHLNLNLKTETERAFLENLKKIKRSKNIQPEEILKDLQFKINNLITIDRKGNDLINESSIENQLFMEKLSTEFPFLTAQELKLCVYFKLNLAAKEISLLENLSVGSIRVYKAKIKSRLNLDKENDLSSFLNRF</sequence>
<keyword evidence="1" id="KW-0802">TPR repeat</keyword>
<feature type="repeat" description="TPR" evidence="1">
    <location>
        <begin position="182"/>
        <end position="215"/>
    </location>
</feature>
<dbReference type="SUPFAM" id="SSF48452">
    <property type="entry name" value="TPR-like"/>
    <property type="match status" value="1"/>
</dbReference>
<dbReference type="GO" id="GO:0003677">
    <property type="term" value="F:DNA binding"/>
    <property type="evidence" value="ECO:0007669"/>
    <property type="project" value="InterPro"/>
</dbReference>
<comment type="caution">
    <text evidence="3">The sequence shown here is derived from an EMBL/GenBank/DDBJ whole genome shotgun (WGS) entry which is preliminary data.</text>
</comment>